<name>A0A239EQ20_9ACTN</name>
<dbReference type="AlphaFoldDB" id="A0A239EQ20"/>
<evidence type="ECO:0000313" key="4">
    <source>
        <dbReference type="Proteomes" id="UP000198318"/>
    </source>
</evidence>
<dbReference type="Proteomes" id="UP000198318">
    <property type="component" value="Unassembled WGS sequence"/>
</dbReference>
<reference evidence="3 4" key="1">
    <citation type="submission" date="2017-06" db="EMBL/GenBank/DDBJ databases">
        <authorList>
            <person name="Kim H.J."/>
            <person name="Triplett B.A."/>
        </authorList>
    </citation>
    <scope>NUCLEOTIDE SEQUENCE [LARGE SCALE GENOMIC DNA]</scope>
    <source>
        <strain evidence="3 4">DSM 44715</strain>
    </source>
</reference>
<evidence type="ECO:0000313" key="3">
    <source>
        <dbReference type="EMBL" id="SNS46766.1"/>
    </source>
</evidence>
<keyword evidence="4" id="KW-1185">Reference proteome</keyword>
<dbReference type="InterPro" id="IPR025406">
    <property type="entry name" value="DUF4132"/>
</dbReference>
<sequence>MTGPETTAADDTVGNDRAGEGESAWEVPAAWRALIHPRRDRSARPAVRTDADAPHRMRALLDGVRGRVEEVLALPGTTPAPAEHARAYLGGAPDPLGAAVVADVAVAVGGLAQIGGEPPFLDAWAAEHGLPFAACAYAEEPTIRVDYLQAGRQRTWKGVREWDPIDAIGGWWTNEKEARHLRALLATAADDVYAEAVERLASHRRTPPQRLVASYLAPTRRDWVDELCADPEIEAMPPEAEPRWMLFCSLGDPGQVDAGRFPLGYRDRAQSVLATLVEGVGPAGAAPLIAGALDGRYLSADAKRTILRVLAALPADGAFQALIDRIGDRLVPPVLQTAAQSFPARALRLLAASAAEPGVEPVLRRLVLTHPELLEEMLPGLPEESRAVIEQLRGTGSRVPEAPPEALPPLLTAPPWTRPRSKSKPAVVKDVPAPGIRSIAWEPGERDAWRSGGRRTDRRYWEAEAEKFRTQQLAPYQQIALFVEAPEELVRPLLAGWKPQVSWGMERVGPAIAARFELDALGVVTELARLDPTNCGRVLLPYLSDEVALLMADWLARLKQAGKTARAWFGRHGLAAVPALLPDALGKAGAARRAAENALRLIAERHGAEAVAAAARAHDERAAAPVEALLSADQLDVLPAKIPATAGWADARLLPQLLLRDRAHALPAAAAQHVVTILAMSKPGEEYAGTGVVRELCDPGSLARFGWALFRAWEEQGAPSKEGWALTQLGLTGDDGTVRDLTPLIRAWPGAGGHAKAVTGLDVLAAIGTDVALMHLHGIAQRVKFKGLKGRAQEKIEEVAAGLGLTSEQLADRLVPDFGLDADGGMVLDYGPRRFRVGFDEQLKPFVMDEDGKRRKALPKPGAKDDPELAPAAYKAFAGLKKDVRTAAADQIRRLEACMVARRRWPAGEFTELLAGHPLVRHIVRRLVWLAIDGETDGESDGEPGGGKVTAFRVAEDGTFADVDDDVLTIPDSAAVGIAHPIDLGSAVGDWAGVFADYEILQPFPQLGRPVHRLTGEQRASGRLAELEGRTVPFGKLLGLTSRGWRRGEPMDAGVECWISRSLPGGRYLVISLDPGIPVGIPSDFSDQTLEKVGLASRPDQFWMGRGEPTGTFADLDPVTASEILADLATLT</sequence>
<organism evidence="3 4">
    <name type="scientific">Actinomadura meyerae</name>
    <dbReference type="NCBI Taxonomy" id="240840"/>
    <lineage>
        <taxon>Bacteria</taxon>
        <taxon>Bacillati</taxon>
        <taxon>Actinomycetota</taxon>
        <taxon>Actinomycetes</taxon>
        <taxon>Streptosporangiales</taxon>
        <taxon>Thermomonosporaceae</taxon>
        <taxon>Actinomadura</taxon>
    </lineage>
</organism>
<feature type="domain" description="DUF4132" evidence="2">
    <location>
        <begin position="852"/>
        <end position="1045"/>
    </location>
</feature>
<evidence type="ECO:0000259" key="2">
    <source>
        <dbReference type="Pfam" id="PF13569"/>
    </source>
</evidence>
<feature type="region of interest" description="Disordered" evidence="1">
    <location>
        <begin position="1"/>
        <end position="23"/>
    </location>
</feature>
<proteinExistence type="predicted"/>
<dbReference type="EMBL" id="FZOR01000004">
    <property type="protein sequence ID" value="SNS46766.1"/>
    <property type="molecule type" value="Genomic_DNA"/>
</dbReference>
<evidence type="ECO:0000256" key="1">
    <source>
        <dbReference type="SAM" id="MobiDB-lite"/>
    </source>
</evidence>
<protein>
    <recommendedName>
        <fullName evidence="2">DUF4132 domain-containing protein</fullName>
    </recommendedName>
</protein>
<feature type="region of interest" description="Disordered" evidence="1">
    <location>
        <begin position="397"/>
        <end position="428"/>
    </location>
</feature>
<accession>A0A239EQ20</accession>
<dbReference type="Pfam" id="PF13569">
    <property type="entry name" value="DUF4132"/>
    <property type="match status" value="1"/>
</dbReference>
<gene>
    <name evidence="3" type="ORF">SAMN05443665_1004174</name>
</gene>